<evidence type="ECO:0000313" key="1">
    <source>
        <dbReference type="EMBL" id="KZN08443.1"/>
    </source>
</evidence>
<proteinExistence type="predicted"/>
<name>A0A162B0F0_DAUCS</name>
<sequence>MEGREHDDTRRAGLNNGSCRETRVLKVHPKTEIWGDEHARGSEQAETIRQGLRVLQGSIVVSTTTVVVALCYHINRMVTSRTAGQNIYSSACFLNHWLIAPEL</sequence>
<protein>
    <submittedName>
        <fullName evidence="1">Uncharacterized protein</fullName>
    </submittedName>
</protein>
<comment type="caution">
    <text evidence="1">The sequence shown here is derived from an EMBL/GenBank/DDBJ whole genome shotgun (WGS) entry which is preliminary data.</text>
</comment>
<dbReference type="EMBL" id="LNRQ01000001">
    <property type="protein sequence ID" value="KZN08443.1"/>
    <property type="molecule type" value="Genomic_DNA"/>
</dbReference>
<dbReference type="Gramene" id="KZN08443">
    <property type="protein sequence ID" value="KZN08443"/>
    <property type="gene ID" value="DCAR_000989"/>
</dbReference>
<organism evidence="1">
    <name type="scientific">Daucus carota subsp. sativus</name>
    <name type="common">Carrot</name>
    <dbReference type="NCBI Taxonomy" id="79200"/>
    <lineage>
        <taxon>Eukaryota</taxon>
        <taxon>Viridiplantae</taxon>
        <taxon>Streptophyta</taxon>
        <taxon>Embryophyta</taxon>
        <taxon>Tracheophyta</taxon>
        <taxon>Spermatophyta</taxon>
        <taxon>Magnoliopsida</taxon>
        <taxon>eudicotyledons</taxon>
        <taxon>Gunneridae</taxon>
        <taxon>Pentapetalae</taxon>
        <taxon>asterids</taxon>
        <taxon>campanulids</taxon>
        <taxon>Apiales</taxon>
        <taxon>Apiaceae</taxon>
        <taxon>Apioideae</taxon>
        <taxon>Scandiceae</taxon>
        <taxon>Daucinae</taxon>
        <taxon>Daucus</taxon>
        <taxon>Daucus sect. Daucus</taxon>
    </lineage>
</organism>
<accession>A0A162B0F0</accession>
<gene>
    <name evidence="1" type="ORF">DCAR_000989</name>
</gene>
<dbReference type="AlphaFoldDB" id="A0A162B0F0"/>
<reference evidence="1" key="1">
    <citation type="journal article" date="2016" name="Nat. Genet.">
        <title>A high-quality carrot genome assembly provides new insights into carotenoid accumulation and asterid genome evolution.</title>
        <authorList>
            <person name="Iorizzo M."/>
            <person name="Ellison S."/>
            <person name="Senalik D."/>
            <person name="Zeng P."/>
            <person name="Satapoomin P."/>
            <person name="Huang J."/>
            <person name="Bowman M."/>
            <person name="Iovene M."/>
            <person name="Sanseverino W."/>
            <person name="Cavagnaro P."/>
            <person name="Yildiz M."/>
            <person name="Macko-Podgorni A."/>
            <person name="Moranska E."/>
            <person name="Grzebelus E."/>
            <person name="Grzebelus D."/>
            <person name="Ashrafi H."/>
            <person name="Zheng Z."/>
            <person name="Cheng S."/>
            <person name="Spooner D."/>
            <person name="Van Deynze A."/>
            <person name="Simon P."/>
        </authorList>
    </citation>
    <scope>NUCLEOTIDE SEQUENCE [LARGE SCALE GENOMIC DNA]</scope>
    <source>
        <tissue evidence="1">Leaf</tissue>
    </source>
</reference>